<name>A0ABY0GLA6_9PLEO</name>
<reference evidence="11" key="1">
    <citation type="journal article" date="2019" name="bioRxiv">
        <title>Genomics, evolutionary history and diagnostics of the Alternaria alternata species group including apple and Asian pear pathotypes.</title>
        <authorList>
            <person name="Armitage A.D."/>
            <person name="Cockerton H.M."/>
            <person name="Sreenivasaprasad S."/>
            <person name="Woodhall J.W."/>
            <person name="Lane C.R."/>
            <person name="Harrison R.J."/>
            <person name="Clarkson J.P."/>
        </authorList>
    </citation>
    <scope>NUCLEOTIDE SEQUENCE [LARGE SCALE GENOMIC DNA]</scope>
    <source>
        <strain evidence="11">FERA 635</strain>
    </source>
</reference>
<accession>A0ABY0GLA6</accession>
<dbReference type="EMBL" id="PDXF01000005">
    <property type="protein sequence ID" value="RYO07489.1"/>
    <property type="molecule type" value="Genomic_DNA"/>
</dbReference>
<comment type="subcellular location">
    <subcellularLocation>
        <location evidence="1">Endomembrane system</location>
        <topology evidence="1">Multi-pass membrane protein</topology>
    </subcellularLocation>
</comment>
<dbReference type="PANTHER" id="PTHR10981:SF0">
    <property type="entry name" value="BATTENIN"/>
    <property type="match status" value="1"/>
</dbReference>
<feature type="transmembrane region" description="Helical" evidence="9">
    <location>
        <begin position="281"/>
        <end position="299"/>
    </location>
</feature>
<dbReference type="Pfam" id="PF02487">
    <property type="entry name" value="CLN3"/>
    <property type="match status" value="1"/>
</dbReference>
<dbReference type="InterPro" id="IPR036259">
    <property type="entry name" value="MFS_trans_sf"/>
</dbReference>
<evidence type="ECO:0008006" key="12">
    <source>
        <dbReference type="Google" id="ProtNLM"/>
    </source>
</evidence>
<organism evidence="10 11">
    <name type="scientific">Alternaria tenuissima</name>
    <dbReference type="NCBI Taxonomy" id="119927"/>
    <lineage>
        <taxon>Eukaryota</taxon>
        <taxon>Fungi</taxon>
        <taxon>Dikarya</taxon>
        <taxon>Ascomycota</taxon>
        <taxon>Pezizomycotina</taxon>
        <taxon>Dothideomycetes</taxon>
        <taxon>Pleosporomycetidae</taxon>
        <taxon>Pleosporales</taxon>
        <taxon>Pleosporineae</taxon>
        <taxon>Pleosporaceae</taxon>
        <taxon>Alternaria</taxon>
        <taxon>Alternaria sect. Alternaria</taxon>
        <taxon>Alternaria alternata complex</taxon>
    </lineage>
</organism>
<feature type="transmembrane region" description="Helical" evidence="9">
    <location>
        <begin position="93"/>
        <end position="115"/>
    </location>
</feature>
<keyword evidence="3" id="KW-0813">Transport</keyword>
<feature type="transmembrane region" description="Helical" evidence="9">
    <location>
        <begin position="121"/>
        <end position="145"/>
    </location>
</feature>
<dbReference type="PRINTS" id="PR01315">
    <property type="entry name" value="BATTENIN"/>
</dbReference>
<proteinExistence type="inferred from homology"/>
<feature type="transmembrane region" description="Helical" evidence="9">
    <location>
        <begin position="375"/>
        <end position="394"/>
    </location>
</feature>
<evidence type="ECO:0000256" key="6">
    <source>
        <dbReference type="ARBA" id="ARBA00022989"/>
    </source>
</evidence>
<keyword evidence="7 9" id="KW-0472">Membrane</keyword>
<comment type="similarity">
    <text evidence="2">Belongs to the battenin family.</text>
</comment>
<dbReference type="InterPro" id="IPR003492">
    <property type="entry name" value="Battenin_disease_Cln3"/>
</dbReference>
<feature type="compositionally biased region" description="Polar residues" evidence="8">
    <location>
        <begin position="243"/>
        <end position="268"/>
    </location>
</feature>
<feature type="transmembrane region" description="Helical" evidence="9">
    <location>
        <begin position="349"/>
        <end position="369"/>
    </location>
</feature>
<evidence type="ECO:0000256" key="7">
    <source>
        <dbReference type="ARBA" id="ARBA00023136"/>
    </source>
</evidence>
<keyword evidence="5" id="KW-0029">Amino-acid transport</keyword>
<sequence length="620" mass="67442">MPLLPMPGSPASSWVVYRARLKAVFHGADPRVCAAFWLFGLINNVLYVIILSAALDLVGPNVPKGAVLLADVIPSFLTKLCAPYFIHKIPYTVRILIFVALSACGMLIIALTPPLQDSGTIAIKMCGVMLASLSSGGGELSFLGLTHYYGHFALASWGSGTGGAGLIGAGAYAIATNTLGITPRTSLLVFSFLPLIMVLSFFVILPLGPLRAGAPKQGGYEAIDNQGDDEEDEVAQAHEQDDLLSSSMHSASGRSFTSVNNKGANSAPSSFRANLNRARGLFFPYMLPLLLVYIAEYTINQGVAPTLLFPLESSPFDEYRSFYSTYNAIYQVGVFISRSSTPFIRIHHLYVPSFLQVANLIILALHAMFNFIPSYYIVCVIIFWEGLLGGLVYVSTFAEITDNVPKEDREFSLGATSVSDSGGICIAGFLGMAVESAPDATELDTNNSTLHSDTQQQQEMKAGLPQYHINGVELRWSPACNIIPQYPIRITGLKDTKESTVVVKDQVGLDQLVMHVKWRRCGNHLEKDGLEPVDIFNGLGCEGKQRGVIFEEYVGCKTDGDCEDEDDDEEVDVVAPIFVQVDVLSATDAAFYEDDEDAATEFDEEIGVRPCVGRQYVWQV</sequence>
<protein>
    <recommendedName>
        <fullName evidence="12">Protein btn-1</fullName>
    </recommendedName>
</protein>
<dbReference type="PANTHER" id="PTHR10981">
    <property type="entry name" value="BATTENIN"/>
    <property type="match status" value="1"/>
</dbReference>
<comment type="caution">
    <text evidence="10">The sequence shown here is derived from an EMBL/GenBank/DDBJ whole genome shotgun (WGS) entry which is preliminary data.</text>
</comment>
<evidence type="ECO:0000313" key="11">
    <source>
        <dbReference type="Proteomes" id="UP000293195"/>
    </source>
</evidence>
<dbReference type="Proteomes" id="UP000293195">
    <property type="component" value="Unassembled WGS sequence"/>
</dbReference>
<evidence type="ECO:0000313" key="10">
    <source>
        <dbReference type="EMBL" id="RYO07489.1"/>
    </source>
</evidence>
<evidence type="ECO:0000256" key="4">
    <source>
        <dbReference type="ARBA" id="ARBA00022692"/>
    </source>
</evidence>
<feature type="transmembrane region" description="Helical" evidence="9">
    <location>
        <begin position="187"/>
        <end position="207"/>
    </location>
</feature>
<feature type="transmembrane region" description="Helical" evidence="9">
    <location>
        <begin position="32"/>
        <end position="54"/>
    </location>
</feature>
<keyword evidence="6 9" id="KW-1133">Transmembrane helix</keyword>
<feature type="region of interest" description="Disordered" evidence="8">
    <location>
        <begin position="219"/>
        <end position="268"/>
    </location>
</feature>
<evidence type="ECO:0000256" key="8">
    <source>
        <dbReference type="SAM" id="MobiDB-lite"/>
    </source>
</evidence>
<keyword evidence="11" id="KW-1185">Reference proteome</keyword>
<gene>
    <name evidence="10" type="ORF">AA0119_g2074</name>
</gene>
<evidence type="ECO:0000256" key="3">
    <source>
        <dbReference type="ARBA" id="ARBA00022448"/>
    </source>
</evidence>
<evidence type="ECO:0000256" key="9">
    <source>
        <dbReference type="SAM" id="Phobius"/>
    </source>
</evidence>
<keyword evidence="4 9" id="KW-0812">Transmembrane</keyword>
<evidence type="ECO:0000256" key="1">
    <source>
        <dbReference type="ARBA" id="ARBA00004127"/>
    </source>
</evidence>
<dbReference type="Gene3D" id="1.20.1250.20">
    <property type="entry name" value="MFS general substrate transporter like domains"/>
    <property type="match status" value="1"/>
</dbReference>
<dbReference type="SUPFAM" id="SSF103473">
    <property type="entry name" value="MFS general substrate transporter"/>
    <property type="match status" value="1"/>
</dbReference>
<evidence type="ECO:0000256" key="2">
    <source>
        <dbReference type="ARBA" id="ARBA00007467"/>
    </source>
</evidence>
<evidence type="ECO:0000256" key="5">
    <source>
        <dbReference type="ARBA" id="ARBA00022970"/>
    </source>
</evidence>
<feature type="transmembrane region" description="Helical" evidence="9">
    <location>
        <begin position="152"/>
        <end position="175"/>
    </location>
</feature>